<name>D8PUF7_SCHCM</name>
<evidence type="ECO:0000313" key="2">
    <source>
        <dbReference type="Proteomes" id="UP000007431"/>
    </source>
</evidence>
<gene>
    <name evidence="1" type="ORF">SCHCODRAFT_104909</name>
</gene>
<dbReference type="KEGG" id="scm:SCHCO_02482122"/>
<protein>
    <recommendedName>
        <fullName evidence="3">F-box domain-containing protein</fullName>
    </recommendedName>
</protein>
<proteinExistence type="predicted"/>
<reference evidence="1 2" key="1">
    <citation type="journal article" date="2010" name="Nat. Biotechnol.">
        <title>Genome sequence of the model mushroom Schizophyllum commune.</title>
        <authorList>
            <person name="Ohm R.A."/>
            <person name="de Jong J.F."/>
            <person name="Lugones L.G."/>
            <person name="Aerts A."/>
            <person name="Kothe E."/>
            <person name="Stajich J.E."/>
            <person name="de Vries R.P."/>
            <person name="Record E."/>
            <person name="Levasseur A."/>
            <person name="Baker S.E."/>
            <person name="Bartholomew K.A."/>
            <person name="Coutinho P.M."/>
            <person name="Erdmann S."/>
            <person name="Fowler T.J."/>
            <person name="Gathman A.C."/>
            <person name="Lombard V."/>
            <person name="Henrissat B."/>
            <person name="Knabe N."/>
            <person name="Kuees U."/>
            <person name="Lilly W.W."/>
            <person name="Lindquist E."/>
            <person name="Lucas S."/>
            <person name="Magnuson J.K."/>
            <person name="Piumi F."/>
            <person name="Raudaskoski M."/>
            <person name="Salamov A."/>
            <person name="Schmutz J."/>
            <person name="Schwarze F.W.M.R."/>
            <person name="vanKuyk P.A."/>
            <person name="Horton J.S."/>
            <person name="Grigoriev I.V."/>
            <person name="Woesten H.A.B."/>
        </authorList>
    </citation>
    <scope>NUCLEOTIDE SEQUENCE [LARGE SCALE GENOMIC DNA]</scope>
    <source>
        <strain evidence="2">H4-8 / FGSC 9210</strain>
    </source>
</reference>
<dbReference type="GeneID" id="9587187"/>
<dbReference type="VEuPathDB" id="FungiDB:SCHCODRAFT_02482122"/>
<dbReference type="Proteomes" id="UP000007431">
    <property type="component" value="Unassembled WGS sequence"/>
</dbReference>
<dbReference type="EMBL" id="GL377303">
    <property type="protein sequence ID" value="EFI99896.1"/>
    <property type="molecule type" value="Genomic_DNA"/>
</dbReference>
<sequence length="405" mass="44496">MLCYETRAPTLPFDVLEAVVAHYRDDKRTLGALALVSSDILVPSRKHLFADVELKSAKQCDRLLEVFAASPNVAGYIRALRIAADTHGGDALIESPTLPLVLRAMTPNLRVFSLSGRGVVSCESIPPALAAALVKLLAIGNMTEVSLGFLARIPIRLIPLGPAVNKLRIIDVDPQGYPRPPTPGQTVLPGAPQLRHLELHTRDDAAFIALLRYLLEAADLTTLRRMDVICPRWTDEAQDTLHSVFTTAAPSLAQLSLMPPFEVYILPFSAEARAISLRSLRALWGLKVGLIDMPLLPHHGVDWLRHVLDTLPSDNALTTIAVHVHWRPYDPARAPEYFALLDAAIAAPHLQRLREVIIVGDDRTLGGEAVPIEKKVEYGWPRLRERGITPSVGFLDHGRKLGQSE</sequence>
<dbReference type="OrthoDB" id="2788229at2759"/>
<accession>D8PUF7</accession>
<dbReference type="HOGENOM" id="CLU_679988_0_0_1"/>
<evidence type="ECO:0000313" key="1">
    <source>
        <dbReference type="EMBL" id="EFI99896.1"/>
    </source>
</evidence>
<organism evidence="2">
    <name type="scientific">Schizophyllum commune (strain H4-8 / FGSC 9210)</name>
    <name type="common">Split gill fungus</name>
    <dbReference type="NCBI Taxonomy" id="578458"/>
    <lineage>
        <taxon>Eukaryota</taxon>
        <taxon>Fungi</taxon>
        <taxon>Dikarya</taxon>
        <taxon>Basidiomycota</taxon>
        <taxon>Agaricomycotina</taxon>
        <taxon>Agaricomycetes</taxon>
        <taxon>Agaricomycetidae</taxon>
        <taxon>Agaricales</taxon>
        <taxon>Schizophyllaceae</taxon>
        <taxon>Schizophyllum</taxon>
    </lineage>
</organism>
<dbReference type="InParanoid" id="D8PUF7"/>
<keyword evidence="2" id="KW-1185">Reference proteome</keyword>
<dbReference type="eggNOG" id="ENOG502RBPJ">
    <property type="taxonomic scope" value="Eukaryota"/>
</dbReference>
<dbReference type="RefSeq" id="XP_003034799.1">
    <property type="nucleotide sequence ID" value="XM_003034753.1"/>
</dbReference>
<dbReference type="AlphaFoldDB" id="D8PUF7"/>
<dbReference type="OMA" id="YTHIFEN"/>
<feature type="non-terminal residue" evidence="1">
    <location>
        <position position="405"/>
    </location>
</feature>
<evidence type="ECO:0008006" key="3">
    <source>
        <dbReference type="Google" id="ProtNLM"/>
    </source>
</evidence>